<evidence type="ECO:0000256" key="9">
    <source>
        <dbReference type="PROSITE-ProRule" id="PRU01193"/>
    </source>
</evidence>
<feature type="transmembrane region" description="Helical" evidence="10">
    <location>
        <begin position="6"/>
        <end position="24"/>
    </location>
</feature>
<protein>
    <submittedName>
        <fullName evidence="13">Magnesium and cobalt efflux protein CorC</fullName>
    </submittedName>
</protein>
<comment type="subcellular location">
    <subcellularLocation>
        <location evidence="1">Cell membrane</location>
        <topology evidence="1">Multi-pass membrane protein</topology>
    </subcellularLocation>
</comment>
<organism evidence="13 14">
    <name type="scientific">Candidatus Ordinivivax streblomastigis</name>
    <dbReference type="NCBI Taxonomy" id="2540710"/>
    <lineage>
        <taxon>Bacteria</taxon>
        <taxon>Pseudomonadati</taxon>
        <taxon>Bacteroidota</taxon>
        <taxon>Bacteroidia</taxon>
        <taxon>Bacteroidales</taxon>
        <taxon>Candidatus Ordinivivax</taxon>
    </lineage>
</organism>
<dbReference type="PANTHER" id="PTHR43099">
    <property type="entry name" value="UPF0053 PROTEIN YRKA"/>
    <property type="match status" value="1"/>
</dbReference>
<dbReference type="PANTHER" id="PTHR43099:SF5">
    <property type="entry name" value="HLYC_CORC FAMILY TRANSPORTER"/>
    <property type="match status" value="1"/>
</dbReference>
<dbReference type="InterPro" id="IPR000644">
    <property type="entry name" value="CBS_dom"/>
</dbReference>
<dbReference type="Gene3D" id="3.10.580.10">
    <property type="entry name" value="CBS-domain"/>
    <property type="match status" value="1"/>
</dbReference>
<dbReference type="Proteomes" id="UP000324575">
    <property type="component" value="Unassembled WGS sequence"/>
</dbReference>
<evidence type="ECO:0000256" key="7">
    <source>
        <dbReference type="ARBA" id="ARBA00023136"/>
    </source>
</evidence>
<comment type="caution">
    <text evidence="13">The sequence shown here is derived from an EMBL/GenBank/DDBJ whole genome shotgun (WGS) entry which is preliminary data.</text>
</comment>
<evidence type="ECO:0000256" key="6">
    <source>
        <dbReference type="ARBA" id="ARBA00023122"/>
    </source>
</evidence>
<dbReference type="Gene3D" id="3.30.465.10">
    <property type="match status" value="1"/>
</dbReference>
<name>A0A5M8P516_9BACT</name>
<feature type="domain" description="CBS" evidence="11">
    <location>
        <begin position="214"/>
        <end position="274"/>
    </location>
</feature>
<sequence>MEILIIFLLILLNGLFSMSEISVISARKTSLKSEADRGNKPAQRALKLSEHPNHFLSTIQVGITLIGILTGLYSGEVLTVKLSPVLENWGMEPKYAFNIAQICIVIGVTYFSIVIGELIPKRIGLSKAEQIAKVMSGPMNGLSVIVRPFVWLLSKSTSCVVNALGIKEEDSKVTEEEIKSMIREGTEDGEVQQVEQDIMERVFSLGDRDLSSIMTPRPDIEWIDIDMTKAEIKEVISNNPYSKFPVGKEDLDHIEGIVFVKDIFKHIESPDFDIRNDMRPAQYFYENMDVYPALEQMKISHNHVALITDEFGVLQGIVTLKDIMEAIVGEIPEAHEEPDIVKRPDGSYLIDGQCSFYNFLSYFKQGDLYGDNEYNTLGGLILEELGHIPHSGEILEWKNFKLEVVDMDGARIDKLLVNVLN</sequence>
<evidence type="ECO:0000256" key="8">
    <source>
        <dbReference type="PROSITE-ProRule" id="PRU00703"/>
    </source>
</evidence>
<dbReference type="InterPro" id="IPR036318">
    <property type="entry name" value="FAD-bd_PCMH-like_sf"/>
</dbReference>
<evidence type="ECO:0000256" key="10">
    <source>
        <dbReference type="SAM" id="Phobius"/>
    </source>
</evidence>
<dbReference type="GO" id="GO:0050660">
    <property type="term" value="F:flavin adenine dinucleotide binding"/>
    <property type="evidence" value="ECO:0007669"/>
    <property type="project" value="InterPro"/>
</dbReference>
<gene>
    <name evidence="13" type="ORF">EZS26_000160</name>
</gene>
<dbReference type="Pfam" id="PF00571">
    <property type="entry name" value="CBS"/>
    <property type="match status" value="2"/>
</dbReference>
<dbReference type="InterPro" id="IPR046342">
    <property type="entry name" value="CBS_dom_sf"/>
</dbReference>
<evidence type="ECO:0000256" key="2">
    <source>
        <dbReference type="ARBA" id="ARBA00022475"/>
    </source>
</evidence>
<evidence type="ECO:0000259" key="12">
    <source>
        <dbReference type="PROSITE" id="PS51846"/>
    </source>
</evidence>
<dbReference type="GO" id="GO:0005886">
    <property type="term" value="C:plasma membrane"/>
    <property type="evidence" value="ECO:0007669"/>
    <property type="project" value="UniProtKB-SubCell"/>
</dbReference>
<dbReference type="InterPro" id="IPR016169">
    <property type="entry name" value="FAD-bd_PCMH_sub2"/>
</dbReference>
<keyword evidence="7 9" id="KW-0472">Membrane</keyword>
<feature type="domain" description="CBS" evidence="11">
    <location>
        <begin position="277"/>
        <end position="333"/>
    </location>
</feature>
<proteinExistence type="predicted"/>
<dbReference type="SMART" id="SM00116">
    <property type="entry name" value="CBS"/>
    <property type="match status" value="2"/>
</dbReference>
<dbReference type="EMBL" id="SNRX01000001">
    <property type="protein sequence ID" value="KAA6303609.1"/>
    <property type="molecule type" value="Genomic_DNA"/>
</dbReference>
<feature type="transmembrane region" description="Helical" evidence="10">
    <location>
        <begin position="54"/>
        <end position="75"/>
    </location>
</feature>
<dbReference type="InterPro" id="IPR005170">
    <property type="entry name" value="Transptr-assoc_dom"/>
</dbReference>
<dbReference type="InterPro" id="IPR044751">
    <property type="entry name" value="Ion_transp-like_CBS"/>
</dbReference>
<keyword evidence="4" id="KW-0677">Repeat</keyword>
<keyword evidence="3 9" id="KW-0812">Transmembrane</keyword>
<evidence type="ECO:0000313" key="14">
    <source>
        <dbReference type="Proteomes" id="UP000324575"/>
    </source>
</evidence>
<evidence type="ECO:0000259" key="11">
    <source>
        <dbReference type="PROSITE" id="PS51371"/>
    </source>
</evidence>
<dbReference type="CDD" id="cd04590">
    <property type="entry name" value="CBS_pair_CorC_HlyC_assoc"/>
    <property type="match status" value="1"/>
</dbReference>
<dbReference type="AlphaFoldDB" id="A0A5M8P516"/>
<evidence type="ECO:0000256" key="3">
    <source>
        <dbReference type="ARBA" id="ARBA00022692"/>
    </source>
</evidence>
<evidence type="ECO:0000256" key="5">
    <source>
        <dbReference type="ARBA" id="ARBA00022989"/>
    </source>
</evidence>
<evidence type="ECO:0000256" key="1">
    <source>
        <dbReference type="ARBA" id="ARBA00004651"/>
    </source>
</evidence>
<keyword evidence="6 8" id="KW-0129">CBS domain</keyword>
<feature type="transmembrane region" description="Helical" evidence="10">
    <location>
        <begin position="95"/>
        <end position="119"/>
    </location>
</feature>
<dbReference type="InterPro" id="IPR002550">
    <property type="entry name" value="CNNM"/>
</dbReference>
<keyword evidence="2" id="KW-1003">Cell membrane</keyword>
<dbReference type="Pfam" id="PF03471">
    <property type="entry name" value="CorC_HlyC"/>
    <property type="match status" value="1"/>
</dbReference>
<evidence type="ECO:0000256" key="4">
    <source>
        <dbReference type="ARBA" id="ARBA00022737"/>
    </source>
</evidence>
<dbReference type="SMART" id="SM01091">
    <property type="entry name" value="CorC_HlyC"/>
    <property type="match status" value="1"/>
</dbReference>
<dbReference type="Pfam" id="PF01595">
    <property type="entry name" value="CNNM"/>
    <property type="match status" value="1"/>
</dbReference>
<feature type="domain" description="CNNM transmembrane" evidence="12">
    <location>
        <begin position="1"/>
        <end position="195"/>
    </location>
</feature>
<evidence type="ECO:0000313" key="13">
    <source>
        <dbReference type="EMBL" id="KAA6303609.1"/>
    </source>
</evidence>
<accession>A0A5M8P516</accession>
<dbReference type="PROSITE" id="PS51846">
    <property type="entry name" value="CNNM"/>
    <property type="match status" value="1"/>
</dbReference>
<dbReference type="InterPro" id="IPR051676">
    <property type="entry name" value="UPF0053_domain"/>
</dbReference>
<keyword evidence="5 9" id="KW-1133">Transmembrane helix</keyword>
<dbReference type="PROSITE" id="PS51371">
    <property type="entry name" value="CBS"/>
    <property type="match status" value="2"/>
</dbReference>
<dbReference type="SUPFAM" id="SSF54631">
    <property type="entry name" value="CBS-domain pair"/>
    <property type="match status" value="1"/>
</dbReference>
<reference evidence="13 14" key="1">
    <citation type="submission" date="2019-03" db="EMBL/GenBank/DDBJ databases">
        <title>Single cell metagenomics reveals metabolic interactions within the superorganism composed of flagellate Streblomastix strix and complex community of Bacteroidetes bacteria on its surface.</title>
        <authorList>
            <person name="Treitli S.C."/>
            <person name="Kolisko M."/>
            <person name="Husnik F."/>
            <person name="Keeling P."/>
            <person name="Hampl V."/>
        </authorList>
    </citation>
    <scope>NUCLEOTIDE SEQUENCE [LARGE SCALE GENOMIC DNA]</scope>
    <source>
        <strain evidence="13">St1</strain>
    </source>
</reference>
<dbReference type="SUPFAM" id="SSF56176">
    <property type="entry name" value="FAD-binding/transporter-associated domain-like"/>
    <property type="match status" value="1"/>
</dbReference>